<evidence type="ECO:0000313" key="2">
    <source>
        <dbReference type="Proteomes" id="UP000437862"/>
    </source>
</evidence>
<dbReference type="Proteomes" id="UP000437862">
    <property type="component" value="Chromosome"/>
</dbReference>
<reference evidence="1 2" key="1">
    <citation type="submission" date="2019-12" db="EMBL/GenBank/DDBJ databases">
        <title>Draft Genome Sequences of Six Type Strains of the Genus Massilia.</title>
        <authorList>
            <person name="Miess H."/>
            <person name="Frediansyah A."/>
            <person name="Goeker M."/>
            <person name="Gross H."/>
        </authorList>
    </citation>
    <scope>NUCLEOTIDE SEQUENCE [LARGE SCALE GENOMIC DNA]</scope>
    <source>
        <strain evidence="1 2">DSM 26639</strain>
    </source>
</reference>
<dbReference type="EMBL" id="CP046904">
    <property type="protein sequence ID" value="QGZ41962.1"/>
    <property type="molecule type" value="Genomic_DNA"/>
</dbReference>
<sequence length="106" mass="11951">MNSARRHGVHLYRAVRPAELADSYRHGCLRNPPGIILKYFTLSWLEAIRYADMAQTAFEDGPYTIVCVRVGVDYPTEAEVVVDRGIRAVLLTTAQLDRLVPEIPSH</sequence>
<proteinExistence type="predicted"/>
<organism evidence="1 2">
    <name type="scientific">Pseudoduganella flava</name>
    <dbReference type="NCBI Taxonomy" id="871742"/>
    <lineage>
        <taxon>Bacteria</taxon>
        <taxon>Pseudomonadati</taxon>
        <taxon>Pseudomonadota</taxon>
        <taxon>Betaproteobacteria</taxon>
        <taxon>Burkholderiales</taxon>
        <taxon>Oxalobacteraceae</taxon>
        <taxon>Telluria group</taxon>
        <taxon>Pseudoduganella</taxon>
    </lineage>
</organism>
<evidence type="ECO:0000313" key="1">
    <source>
        <dbReference type="EMBL" id="QGZ41962.1"/>
    </source>
</evidence>
<dbReference type="RefSeq" id="WP_145879009.1">
    <property type="nucleotide sequence ID" value="NZ_CP046904.1"/>
</dbReference>
<gene>
    <name evidence="1" type="ORF">GO485_24870</name>
</gene>
<name>A0ABX6FZI0_9BURK</name>
<protein>
    <submittedName>
        <fullName evidence="1">Uncharacterized protein</fullName>
    </submittedName>
</protein>
<accession>A0ABX6FZI0</accession>
<keyword evidence="2" id="KW-1185">Reference proteome</keyword>